<name>G8QWM9_SPHPG</name>
<feature type="coiled-coil region" evidence="1">
    <location>
        <begin position="529"/>
        <end position="556"/>
    </location>
</feature>
<keyword evidence="1" id="KW-0175">Coiled coil</keyword>
<dbReference type="eggNOG" id="ENOG502ZN87">
    <property type="taxonomic scope" value="Bacteria"/>
</dbReference>
<proteinExistence type="predicted"/>
<protein>
    <submittedName>
        <fullName evidence="3">Uncharacterized protein</fullName>
    </submittedName>
</protein>
<keyword evidence="2" id="KW-0472">Membrane</keyword>
<dbReference type="Proteomes" id="UP000005632">
    <property type="component" value="Chromosome"/>
</dbReference>
<evidence type="ECO:0000256" key="2">
    <source>
        <dbReference type="SAM" id="Phobius"/>
    </source>
</evidence>
<sequence>MDKLISTIYIKQDIANQSLLVNALSQAIVKILYSADEGIDFRAIKANLRKLVGSQIDDTRIDESLNELVKNSYVKKSKGNYKIRDFYRRKLKSLYDQRSQRLNSVLEEYFSDSDLDKGTLQSWFEDMNTKFFSEYSMNWIEDVIGRSDKNRKYINTLKILDDNAIHKKHKIDKKLCTWLNDQYIQFLRSNNPEDQLLMWDYANTMFSCQLIAANIYADDSILDIFENATMVLDTNILMCLDLEKDNYSDAYESLESIFEKLKITPVYFHITKEEYSKAIRNKIDEITRILRKYSIEVLVESDDTFIKTALGRKCTKEEDFITFFEQIKNIPDKFNNSLEIEELDYRELSVAIENGQKDTKLKEALNEIFKRLHNHEKTHSILGHDAGLIAGTQFLRSDGGNVWILTRDGSIHTYSTENAKANKYPLAVSLKTLINLFSVSDGGIDLKPTDFLPLFSNFIRNDVIPEKNTFQIEDLTRMYEIQDQITQMPKEDIVKLAKEVNRDRISGVTDSKIALKVQRRIQSYKIEVKDELTAAKRSYSSEKERAEKLTDEMQKRKVNFIERRKHELLSEFQKKNNRAKRIAILVQIVALVLISILVIFLYQKNSENPNTLGASIIALIINLLVNKISIKPLQEVLFNKKEKRFKSQIDDIVEEEWRSLLCE</sequence>
<dbReference type="OrthoDB" id="1496075at2"/>
<feature type="transmembrane region" description="Helical" evidence="2">
    <location>
        <begin position="582"/>
        <end position="602"/>
    </location>
</feature>
<dbReference type="InterPro" id="IPR036390">
    <property type="entry name" value="WH_DNA-bd_sf"/>
</dbReference>
<dbReference type="InterPro" id="IPR036388">
    <property type="entry name" value="WH-like_DNA-bd_sf"/>
</dbReference>
<dbReference type="RefSeq" id="WP_014271444.1">
    <property type="nucleotide sequence ID" value="NC_016633.1"/>
</dbReference>
<dbReference type="KEGG" id="sgp:SpiGrapes_2852"/>
<keyword evidence="2" id="KW-1133">Transmembrane helix</keyword>
<accession>G8QWM9</accession>
<keyword evidence="2" id="KW-0812">Transmembrane</keyword>
<evidence type="ECO:0000313" key="3">
    <source>
        <dbReference type="EMBL" id="AEV30605.1"/>
    </source>
</evidence>
<organism evidence="3 4">
    <name type="scientific">Sphaerochaeta pleomorpha (strain ATCC BAA-1885 / DSM 22778 / Grapes)</name>
    <dbReference type="NCBI Taxonomy" id="158190"/>
    <lineage>
        <taxon>Bacteria</taxon>
        <taxon>Pseudomonadati</taxon>
        <taxon>Spirochaetota</taxon>
        <taxon>Spirochaetia</taxon>
        <taxon>Spirochaetales</taxon>
        <taxon>Sphaerochaetaceae</taxon>
        <taxon>Sphaerochaeta</taxon>
    </lineage>
</organism>
<dbReference type="HOGENOM" id="CLU_413810_0_0_12"/>
<dbReference type="SUPFAM" id="SSF46785">
    <property type="entry name" value="Winged helix' DNA-binding domain"/>
    <property type="match status" value="1"/>
</dbReference>
<gene>
    <name evidence="3" type="ordered locus">SpiGrapes_2852</name>
</gene>
<dbReference type="AlphaFoldDB" id="G8QWM9"/>
<evidence type="ECO:0000256" key="1">
    <source>
        <dbReference type="SAM" id="Coils"/>
    </source>
</evidence>
<keyword evidence="4" id="KW-1185">Reference proteome</keyword>
<dbReference type="EMBL" id="CP003155">
    <property type="protein sequence ID" value="AEV30605.1"/>
    <property type="molecule type" value="Genomic_DNA"/>
</dbReference>
<evidence type="ECO:0000313" key="4">
    <source>
        <dbReference type="Proteomes" id="UP000005632"/>
    </source>
</evidence>
<reference evidence="3 4" key="1">
    <citation type="submission" date="2011-11" db="EMBL/GenBank/DDBJ databases">
        <title>Complete sequence of Spirochaeta sp. grapes.</title>
        <authorList>
            <consortium name="US DOE Joint Genome Institute"/>
            <person name="Lucas S."/>
            <person name="Han J."/>
            <person name="Lapidus A."/>
            <person name="Cheng J.-F."/>
            <person name="Goodwin L."/>
            <person name="Pitluck S."/>
            <person name="Peters L."/>
            <person name="Ovchinnikova G."/>
            <person name="Munk A.C."/>
            <person name="Detter J.C."/>
            <person name="Han C."/>
            <person name="Tapia R."/>
            <person name="Land M."/>
            <person name="Hauser L."/>
            <person name="Kyrpides N."/>
            <person name="Ivanova N."/>
            <person name="Pagani I."/>
            <person name="Ritalahtilisa K."/>
            <person name="Loeffler F."/>
            <person name="Woyke T."/>
        </authorList>
    </citation>
    <scope>NUCLEOTIDE SEQUENCE [LARGE SCALE GENOMIC DNA]</scope>
    <source>
        <strain evidence="4">ATCC BAA-1885 / DSM 22778 / Grapes</strain>
    </source>
</reference>
<dbReference type="Gene3D" id="1.10.10.10">
    <property type="entry name" value="Winged helix-like DNA-binding domain superfamily/Winged helix DNA-binding domain"/>
    <property type="match status" value="1"/>
</dbReference>